<proteinExistence type="predicted"/>
<protein>
    <submittedName>
        <fullName evidence="3">Glycosyltransferase</fullName>
    </submittedName>
</protein>
<dbReference type="Gene3D" id="3.40.50.2000">
    <property type="entry name" value="Glycogen Phosphorylase B"/>
    <property type="match status" value="2"/>
</dbReference>
<name>A0A516GQB5_9FLAO</name>
<evidence type="ECO:0000313" key="3">
    <source>
        <dbReference type="EMBL" id="QDO93702.1"/>
    </source>
</evidence>
<feature type="domain" description="Glycosyl transferase family 1" evidence="2">
    <location>
        <begin position="196"/>
        <end position="313"/>
    </location>
</feature>
<dbReference type="PANTHER" id="PTHR46401">
    <property type="entry name" value="GLYCOSYLTRANSFERASE WBBK-RELATED"/>
    <property type="match status" value="1"/>
</dbReference>
<dbReference type="EMBL" id="CP041637">
    <property type="protein sequence ID" value="QDO93702.1"/>
    <property type="molecule type" value="Genomic_DNA"/>
</dbReference>
<sequence>MSKKQILIFVDWFLPGYKAGGPIQSVNNLVSNLHNEFDFTIVTSNTDLGEVQPYPNIAYNELIKKASYSIIYLDAAHQNIKVYKDILKAKTYDIVYLNSLFSFKFSILPLLVTRSMDVKIILAPRGMLGAGALNIKRNKKKLFLTLYKLFGFHKVVTWHVTANTEVEEIKAVFGNHFQYKLASNLPQITPELKERVKIVNELKLFFLSRINPKKNLHKALEFLSKVDSKYNIALTIIGPIDDEEYWERCQNDISKLPNHIQTEYLGAIPHAQLSAHLQQHHGMILPTHNENYGHVIVESWQNGCAVIISDQTPWRNLEEKQLGWDIPLTEEQKFIDVIMFFASFNQNQFNHYSEKGYTFAKQICENPDVLNANRQLFN</sequence>
<reference evidence="3 4" key="1">
    <citation type="submission" date="2019-07" db="EMBL/GenBank/DDBJ databases">
        <title>Genome sequencing for Formosa sp. PS13.</title>
        <authorList>
            <person name="Park S.-J."/>
        </authorList>
    </citation>
    <scope>NUCLEOTIDE SEQUENCE [LARGE SCALE GENOMIC DNA]</scope>
    <source>
        <strain evidence="3 4">PS13</strain>
    </source>
</reference>
<gene>
    <name evidence="3" type="ORF">FNB79_06830</name>
</gene>
<accession>A0A516GQB5</accession>
<dbReference type="RefSeq" id="WP_143380604.1">
    <property type="nucleotide sequence ID" value="NZ_CP041637.1"/>
</dbReference>
<dbReference type="AlphaFoldDB" id="A0A516GQB5"/>
<dbReference type="PANTHER" id="PTHR46401:SF2">
    <property type="entry name" value="GLYCOSYLTRANSFERASE WBBK-RELATED"/>
    <property type="match status" value="1"/>
</dbReference>
<dbReference type="InterPro" id="IPR001296">
    <property type="entry name" value="Glyco_trans_1"/>
</dbReference>
<keyword evidence="1 3" id="KW-0808">Transferase</keyword>
<organism evidence="3 4">
    <name type="scientific">Formosa sediminum</name>
    <dbReference type="NCBI Taxonomy" id="2594004"/>
    <lineage>
        <taxon>Bacteria</taxon>
        <taxon>Pseudomonadati</taxon>
        <taxon>Bacteroidota</taxon>
        <taxon>Flavobacteriia</taxon>
        <taxon>Flavobacteriales</taxon>
        <taxon>Flavobacteriaceae</taxon>
        <taxon>Formosa</taxon>
    </lineage>
</organism>
<evidence type="ECO:0000313" key="4">
    <source>
        <dbReference type="Proteomes" id="UP000319209"/>
    </source>
</evidence>
<evidence type="ECO:0000256" key="1">
    <source>
        <dbReference type="ARBA" id="ARBA00022679"/>
    </source>
</evidence>
<dbReference type="Pfam" id="PF00534">
    <property type="entry name" value="Glycos_transf_1"/>
    <property type="match status" value="1"/>
</dbReference>
<keyword evidence="4" id="KW-1185">Reference proteome</keyword>
<dbReference type="SUPFAM" id="SSF53756">
    <property type="entry name" value="UDP-Glycosyltransferase/glycogen phosphorylase"/>
    <property type="match status" value="1"/>
</dbReference>
<dbReference type="GO" id="GO:0009103">
    <property type="term" value="P:lipopolysaccharide biosynthetic process"/>
    <property type="evidence" value="ECO:0007669"/>
    <property type="project" value="TreeGrafter"/>
</dbReference>
<evidence type="ECO:0000259" key="2">
    <source>
        <dbReference type="Pfam" id="PF00534"/>
    </source>
</evidence>
<dbReference type="Proteomes" id="UP000319209">
    <property type="component" value="Chromosome"/>
</dbReference>
<dbReference type="GO" id="GO:0016757">
    <property type="term" value="F:glycosyltransferase activity"/>
    <property type="evidence" value="ECO:0007669"/>
    <property type="project" value="InterPro"/>
</dbReference>
<dbReference type="KEGG" id="fop:FNB79_06830"/>
<dbReference type="OrthoDB" id="9790710at2"/>